<feature type="binding site" evidence="13">
    <location>
        <position position="518"/>
    </location>
    <ligand>
        <name>ATP</name>
        <dbReference type="ChEBI" id="CHEBI:30616"/>
    </ligand>
</feature>
<feature type="binding site" evidence="13">
    <location>
        <begin position="462"/>
        <end position="465"/>
    </location>
    <ligand>
        <name>ATP</name>
        <dbReference type="ChEBI" id="CHEBI:30616"/>
    </ligand>
</feature>
<evidence type="ECO:0000256" key="8">
    <source>
        <dbReference type="ARBA" id="ARBA00022741"/>
    </source>
</evidence>
<dbReference type="InterPro" id="IPR005615">
    <property type="entry name" value="Glutathione_synthase"/>
</dbReference>
<comment type="catalytic activity">
    <reaction evidence="11">
        <text>gamma-L-glutamyl-L-cysteine + glycine + ATP = glutathione + ADP + phosphate + H(+)</text>
        <dbReference type="Rhea" id="RHEA:13557"/>
        <dbReference type="ChEBI" id="CHEBI:15378"/>
        <dbReference type="ChEBI" id="CHEBI:30616"/>
        <dbReference type="ChEBI" id="CHEBI:43474"/>
        <dbReference type="ChEBI" id="CHEBI:57305"/>
        <dbReference type="ChEBI" id="CHEBI:57925"/>
        <dbReference type="ChEBI" id="CHEBI:58173"/>
        <dbReference type="ChEBI" id="CHEBI:456216"/>
        <dbReference type="EC" id="6.3.2.3"/>
    </reaction>
    <physiologicalReaction direction="left-to-right" evidence="11">
        <dbReference type="Rhea" id="RHEA:13558"/>
    </physiologicalReaction>
</comment>
<keyword evidence="6 12" id="KW-0317">Glutathione biosynthesis</keyword>
<evidence type="ECO:0000256" key="6">
    <source>
        <dbReference type="ARBA" id="ARBA00022684"/>
    </source>
</evidence>
<dbReference type="Gene3D" id="3.30.1490.80">
    <property type="match status" value="1"/>
</dbReference>
<keyword evidence="10 12" id="KW-0460">Magnesium</keyword>
<evidence type="ECO:0000313" key="15">
    <source>
        <dbReference type="Proteomes" id="UP000887572"/>
    </source>
</evidence>
<keyword evidence="15" id="KW-1185">Reference proteome</keyword>
<dbReference type="Gene3D" id="3.30.1490.50">
    <property type="match status" value="1"/>
</dbReference>
<comment type="similarity">
    <text evidence="2 12">Belongs to the eukaryotic GSH synthase family.</text>
</comment>
<dbReference type="Proteomes" id="UP000887572">
    <property type="component" value="Unplaced"/>
</dbReference>
<keyword evidence="5 12" id="KW-0436">Ligase</keyword>
<keyword evidence="7 12" id="KW-0479">Metal-binding</keyword>
<dbReference type="InterPro" id="IPR016185">
    <property type="entry name" value="PreATP-grasp_dom_sf"/>
</dbReference>
<feature type="binding site" evidence="13">
    <location>
        <position position="489"/>
    </location>
    <ligand>
        <name>ATP</name>
        <dbReference type="ChEBI" id="CHEBI:30616"/>
    </ligand>
</feature>
<dbReference type="PANTHER" id="PTHR11130:SF0">
    <property type="entry name" value="GLUTATHIONE SYNTHETASE"/>
    <property type="match status" value="1"/>
</dbReference>
<evidence type="ECO:0000259" key="14">
    <source>
        <dbReference type="Pfam" id="PF03199"/>
    </source>
</evidence>
<evidence type="ECO:0000313" key="16">
    <source>
        <dbReference type="WBParaSite" id="Gr19_v10_g15989.t1"/>
    </source>
</evidence>
<evidence type="ECO:0000256" key="7">
    <source>
        <dbReference type="ARBA" id="ARBA00022723"/>
    </source>
</evidence>
<dbReference type="GO" id="GO:0005829">
    <property type="term" value="C:cytosol"/>
    <property type="evidence" value="ECO:0007669"/>
    <property type="project" value="TreeGrafter"/>
</dbReference>
<dbReference type="Gene3D" id="1.10.1080.10">
    <property type="entry name" value="Glutathione Synthetase, Chain A, domain 3"/>
    <property type="match status" value="1"/>
</dbReference>
<dbReference type="Pfam" id="PF03199">
    <property type="entry name" value="GSH_synthase"/>
    <property type="match status" value="1"/>
</dbReference>
<proteinExistence type="inferred from homology"/>
<reference evidence="16" key="1">
    <citation type="submission" date="2022-11" db="UniProtKB">
        <authorList>
            <consortium name="WormBaseParasite"/>
        </authorList>
    </citation>
    <scope>IDENTIFICATION</scope>
</reference>
<dbReference type="Gene3D" id="3.30.470.20">
    <property type="entry name" value="ATP-grasp fold, B domain"/>
    <property type="match status" value="1"/>
</dbReference>
<dbReference type="InterPro" id="IPR004887">
    <property type="entry name" value="GSH_synth_subst-bd"/>
</dbReference>
<dbReference type="GO" id="GO:0000287">
    <property type="term" value="F:magnesium ion binding"/>
    <property type="evidence" value="ECO:0007669"/>
    <property type="project" value="UniProtKB-UniRule"/>
</dbReference>
<organism evidence="15 16">
    <name type="scientific">Globodera rostochiensis</name>
    <name type="common">Golden nematode worm</name>
    <name type="synonym">Heterodera rostochiensis</name>
    <dbReference type="NCBI Taxonomy" id="31243"/>
    <lineage>
        <taxon>Eukaryota</taxon>
        <taxon>Metazoa</taxon>
        <taxon>Ecdysozoa</taxon>
        <taxon>Nematoda</taxon>
        <taxon>Chromadorea</taxon>
        <taxon>Rhabditida</taxon>
        <taxon>Tylenchina</taxon>
        <taxon>Tylenchomorpha</taxon>
        <taxon>Tylenchoidea</taxon>
        <taxon>Heteroderidae</taxon>
        <taxon>Heteroderinae</taxon>
        <taxon>Globodera</taxon>
    </lineage>
</organism>
<dbReference type="SUPFAM" id="SSF52440">
    <property type="entry name" value="PreATP-grasp domain"/>
    <property type="match status" value="1"/>
</dbReference>
<accession>A0A914HBI0</accession>
<dbReference type="InterPro" id="IPR037013">
    <property type="entry name" value="GSH-S_sub-bd_sf"/>
</dbReference>
<keyword evidence="8 12" id="KW-0547">Nucleotide-binding</keyword>
<dbReference type="AlphaFoldDB" id="A0A914HBI0"/>
<dbReference type="GO" id="GO:0004363">
    <property type="term" value="F:glutathione synthase activity"/>
    <property type="evidence" value="ECO:0007669"/>
    <property type="project" value="UniProtKB-UniRule"/>
</dbReference>
<feature type="binding site" evidence="13">
    <location>
        <position position="369"/>
    </location>
    <ligand>
        <name>ATP</name>
        <dbReference type="ChEBI" id="CHEBI:30616"/>
    </ligand>
</feature>
<evidence type="ECO:0000256" key="13">
    <source>
        <dbReference type="PIRSR" id="PIRSR001558-1"/>
    </source>
</evidence>
<evidence type="ECO:0000256" key="9">
    <source>
        <dbReference type="ARBA" id="ARBA00022840"/>
    </source>
</evidence>
<feature type="domain" description="Glutathione synthase substrate-binding" evidence="14">
    <location>
        <begin position="292"/>
        <end position="366"/>
    </location>
</feature>
<comment type="pathway">
    <text evidence="1 12">Sulfur metabolism; glutathione biosynthesis; glutathione from L-cysteine and L-glutamate: step 2/2.</text>
</comment>
<evidence type="ECO:0000256" key="4">
    <source>
        <dbReference type="ARBA" id="ARBA00020821"/>
    </source>
</evidence>
<dbReference type="SUPFAM" id="SSF56059">
    <property type="entry name" value="Glutathione synthetase ATP-binding domain-like"/>
    <property type="match status" value="1"/>
</dbReference>
<dbReference type="PANTHER" id="PTHR11130">
    <property type="entry name" value="GLUTATHIONE SYNTHETASE"/>
    <property type="match status" value="1"/>
</dbReference>
<sequence>MASMNNGHVAANGIEQQQQQKLKQAQQSEALVTSNGAAVTQIANNYVLAGVLNDNEMQMLAEYAVDYAHSIGLVGRSNEEKYKYTNEMSVAPPLALLPSPFPRELYEQAIDVQQSLNELYFRVACDHEFLMEALEEVIKADPFHAKLIAVEKRIQKEGIKQPLMLALQRADYLSHWDEAAQKMELKQVEVNSGQIGGPGVATGVCKLHRKMLEKVEIVHGKKLPMLAKAVVPENRTRDQMAMTVYQAWKMFGDPNAMFLIVDQPDLYPVCHFEQLQFLMFAVEKLAKQDGNYVLIKQLSFIELRGRLTLDEAGDHSLNLDGTKRIALVHLGYGYLPEHYPENDLDLRIMMERSTAIMSPNLRLQLVGTKKIQQALSKPGVLERFFPDDPQQVAKIRVTFAELWGLGEHDAITEAVVQDAMKNNKEYVMKSQMDGGHGIYFDDDITNMLNTLTKEERGAFILMKKIKPVVAKNFFVRPFEPPRQEDVNSELGIFGSLIGDQTTRQVLVNTVNGHVVRSKAASRNMGGICSGGSVTDSAISLKGASGTFGCEQRQIYISSGASFTQHFRNFSIFRLISKVPCRTAALNGDKMQVFSSNNYKAMAKK</sequence>
<dbReference type="EC" id="6.3.2.3" evidence="3 12"/>
<keyword evidence="9 12" id="KW-0067">ATP-binding</keyword>
<evidence type="ECO:0000256" key="1">
    <source>
        <dbReference type="ARBA" id="ARBA00004965"/>
    </source>
</evidence>
<evidence type="ECO:0000256" key="10">
    <source>
        <dbReference type="ARBA" id="ARBA00022842"/>
    </source>
</evidence>
<dbReference type="GO" id="GO:0043295">
    <property type="term" value="F:glutathione binding"/>
    <property type="evidence" value="ECO:0007669"/>
    <property type="project" value="UniProtKB-UniRule"/>
</dbReference>
<evidence type="ECO:0000256" key="3">
    <source>
        <dbReference type="ARBA" id="ARBA00012214"/>
    </source>
</evidence>
<evidence type="ECO:0000256" key="2">
    <source>
        <dbReference type="ARBA" id="ARBA00010385"/>
    </source>
</evidence>
<feature type="binding site" evidence="13">
    <location>
        <position position="516"/>
    </location>
    <ligand>
        <name>substrate</name>
    </ligand>
</feature>
<dbReference type="Pfam" id="PF03917">
    <property type="entry name" value="GSH_synth_ATP"/>
    <property type="match status" value="1"/>
</dbReference>
<dbReference type="GO" id="GO:0005524">
    <property type="term" value="F:ATP binding"/>
    <property type="evidence" value="ECO:0007669"/>
    <property type="project" value="UniProtKB-UniRule"/>
</dbReference>
<dbReference type="Gene3D" id="3.40.50.1760">
    <property type="entry name" value="Glutathione synthase, substrate-binding domain superfamily, eukaryotic"/>
    <property type="match status" value="1"/>
</dbReference>
<evidence type="ECO:0000256" key="12">
    <source>
        <dbReference type="PIRNR" id="PIRNR001558"/>
    </source>
</evidence>
<dbReference type="InterPro" id="IPR014709">
    <property type="entry name" value="Glutathione_synthase_C_euk"/>
</dbReference>
<comment type="cofactor">
    <cofactor evidence="12">
        <name>Mg(2+)</name>
        <dbReference type="ChEBI" id="CHEBI:18420"/>
    </cofactor>
    <text evidence="12">Binds 1 Mg(2+) ion per subunit.</text>
</comment>
<dbReference type="PIRSF" id="PIRSF001558">
    <property type="entry name" value="GSHase"/>
    <property type="match status" value="1"/>
</dbReference>
<dbReference type="InterPro" id="IPR014049">
    <property type="entry name" value="Glutathione_synthase_N_euk"/>
</dbReference>
<evidence type="ECO:0000256" key="11">
    <source>
        <dbReference type="ARBA" id="ARBA00048871"/>
    </source>
</evidence>
<dbReference type="InterPro" id="IPR014042">
    <property type="entry name" value="Glutathione_synthase_a-hlx"/>
</dbReference>
<name>A0A914HBI0_GLORO</name>
<dbReference type="WBParaSite" id="Gr19_v10_g15989.t1">
    <property type="protein sequence ID" value="Gr19_v10_g15989.t1"/>
    <property type="gene ID" value="Gr19_v10_g15989"/>
</dbReference>
<protein>
    <recommendedName>
        <fullName evidence="4 12">Glutathione synthetase</fullName>
        <shortName evidence="12">GSH-S</shortName>
        <ecNumber evidence="3 12">6.3.2.3</ecNumber>
    </recommendedName>
</protein>
<evidence type="ECO:0000256" key="5">
    <source>
        <dbReference type="ARBA" id="ARBA00022598"/>
    </source>
</evidence>